<dbReference type="Proteomes" id="UP001500889">
    <property type="component" value="Chromosome A"/>
</dbReference>
<feature type="chain" id="PRO_5044009503" evidence="3">
    <location>
        <begin position="26"/>
        <end position="219"/>
    </location>
</feature>
<evidence type="ECO:0000256" key="2">
    <source>
        <dbReference type="SAM" id="Phobius"/>
    </source>
</evidence>
<protein>
    <submittedName>
        <fullName evidence="4">Uncharacterized protein</fullName>
    </submittedName>
</protein>
<feature type="signal peptide" evidence="3">
    <location>
        <begin position="1"/>
        <end position="25"/>
    </location>
</feature>
<dbReference type="EMBL" id="AP029266">
    <property type="protein sequence ID" value="BFG00494.1"/>
    <property type="molecule type" value="Genomic_DNA"/>
</dbReference>
<feature type="region of interest" description="Disordered" evidence="1">
    <location>
        <begin position="182"/>
        <end position="219"/>
    </location>
</feature>
<feature type="transmembrane region" description="Helical" evidence="2">
    <location>
        <begin position="77"/>
        <end position="97"/>
    </location>
</feature>
<keyword evidence="2" id="KW-1133">Transmembrane helix</keyword>
<evidence type="ECO:0000313" key="5">
    <source>
        <dbReference type="Proteomes" id="UP001500889"/>
    </source>
</evidence>
<feature type="compositionally biased region" description="Low complexity" evidence="1">
    <location>
        <begin position="195"/>
        <end position="207"/>
    </location>
</feature>
<reference evidence="4 5" key="1">
    <citation type="submission" date="2024-02" db="EMBL/GenBank/DDBJ databases">
        <title>A chromosome-level genome assembly of Drosophila madeirensis, a fruit fly species endemic to Madeira island.</title>
        <authorList>
            <person name="Tomihara K."/>
            <person name="Llopart A."/>
            <person name="Yamamoto D."/>
        </authorList>
    </citation>
    <scope>NUCLEOTIDE SEQUENCE [LARGE SCALE GENOMIC DNA]</scope>
    <source>
        <strain evidence="4 5">RF1</strain>
    </source>
</reference>
<organism evidence="4 5">
    <name type="scientific">Drosophila madeirensis</name>
    <name type="common">Fruit fly</name>
    <dbReference type="NCBI Taxonomy" id="30013"/>
    <lineage>
        <taxon>Eukaryota</taxon>
        <taxon>Metazoa</taxon>
        <taxon>Ecdysozoa</taxon>
        <taxon>Arthropoda</taxon>
        <taxon>Hexapoda</taxon>
        <taxon>Insecta</taxon>
        <taxon>Pterygota</taxon>
        <taxon>Neoptera</taxon>
        <taxon>Endopterygota</taxon>
        <taxon>Diptera</taxon>
        <taxon>Brachycera</taxon>
        <taxon>Muscomorpha</taxon>
        <taxon>Ephydroidea</taxon>
        <taxon>Drosophilidae</taxon>
        <taxon>Drosophila</taxon>
        <taxon>Sophophora</taxon>
    </lineage>
</organism>
<keyword evidence="2" id="KW-0472">Membrane</keyword>
<gene>
    <name evidence="4" type="ORF">DMAD_00472</name>
</gene>
<evidence type="ECO:0000256" key="1">
    <source>
        <dbReference type="SAM" id="MobiDB-lite"/>
    </source>
</evidence>
<keyword evidence="5" id="KW-1185">Reference proteome</keyword>
<dbReference type="AlphaFoldDB" id="A0AAU9FXA8"/>
<keyword evidence="3" id="KW-0732">Signal</keyword>
<feature type="transmembrane region" description="Helical" evidence="2">
    <location>
        <begin position="45"/>
        <end position="70"/>
    </location>
</feature>
<accession>A0AAU9FXA8</accession>
<evidence type="ECO:0000313" key="4">
    <source>
        <dbReference type="EMBL" id="BFG00494.1"/>
    </source>
</evidence>
<keyword evidence="2" id="KW-0812">Transmembrane</keyword>
<evidence type="ECO:0000256" key="3">
    <source>
        <dbReference type="SAM" id="SignalP"/>
    </source>
</evidence>
<name>A0AAU9FXA8_DROMD</name>
<sequence length="219" mass="24773">MCCCISTHKLKLLVVCLTLLVQIDGELKAANNGTLMLYYSKTNFLGYLITRICLGIFLAIWAFAGFISLFYDSVWGVAAYSTGICFLTVLDLFTLYYRHVLRDQGYFINSVKLERGNKLPRGAHNHETLEEGIGDAMLLTINIVQVAVQVSVNIAGWWLAVRLRRHHQNEAKYESDKAYLESLLKSHPPMPPQSNPLQQQQQDLPSLTNEKAPKNVQNK</sequence>
<proteinExistence type="predicted"/>